<dbReference type="EMBL" id="CP000155">
    <property type="protein sequence ID" value="ABC32530.1"/>
    <property type="molecule type" value="Genomic_DNA"/>
</dbReference>
<feature type="active site" evidence="19">
    <location>
        <position position="290"/>
    </location>
</feature>
<evidence type="ECO:0000256" key="4">
    <source>
        <dbReference type="ARBA" id="ARBA00004752"/>
    </source>
</evidence>
<reference evidence="23 24" key="1">
    <citation type="journal article" date="2005" name="Nucleic Acids Res.">
        <title>Genomic blueprint of Hahella chejuensis, a marine microbe producing an algicidal agent.</title>
        <authorList>
            <person name="Jeong H."/>
            <person name="Yim J.H."/>
            <person name="Lee C."/>
            <person name="Choi S.-H."/>
            <person name="Park Y.K."/>
            <person name="Yoon S.H."/>
            <person name="Hur C.-G."/>
            <person name="Kang H.-Y."/>
            <person name="Kim D."/>
            <person name="Lee H.H."/>
            <person name="Park K.H."/>
            <person name="Park S.-H."/>
            <person name="Park H.-S."/>
            <person name="Lee H.K."/>
            <person name="Oh T.K."/>
            <person name="Kim J.F."/>
        </authorList>
    </citation>
    <scope>NUCLEOTIDE SEQUENCE [LARGE SCALE GENOMIC DNA]</scope>
    <source>
        <strain evidence="23 24">KCTC 2396</strain>
    </source>
</reference>
<evidence type="ECO:0000256" key="6">
    <source>
        <dbReference type="ARBA" id="ARBA00012216"/>
    </source>
</evidence>
<feature type="binding site" evidence="20">
    <location>
        <position position="281"/>
    </location>
    <ligand>
        <name>Mg(2+)</name>
        <dbReference type="ChEBI" id="CHEBI:18420"/>
        <label>2</label>
    </ligand>
</feature>
<dbReference type="PANTHER" id="PTHR23132">
    <property type="entry name" value="D-ALANINE--D-ALANINE LIGASE"/>
    <property type="match status" value="1"/>
</dbReference>
<accession>Q2S9Z4</accession>
<evidence type="ECO:0000256" key="15">
    <source>
        <dbReference type="ARBA" id="ARBA00023211"/>
    </source>
</evidence>
<comment type="similarity">
    <text evidence="5 18">Belongs to the D-alanine--D-alanine ligase family.</text>
</comment>
<evidence type="ECO:0000256" key="1">
    <source>
        <dbReference type="ARBA" id="ARBA00001936"/>
    </source>
</evidence>
<feature type="domain" description="ATP-grasp" evidence="22">
    <location>
        <begin position="115"/>
        <end position="312"/>
    </location>
</feature>
<evidence type="ECO:0000256" key="18">
    <source>
        <dbReference type="HAMAP-Rule" id="MF_00047"/>
    </source>
</evidence>
<dbReference type="InterPro" id="IPR011127">
    <property type="entry name" value="Dala_Dala_lig_N"/>
</dbReference>
<dbReference type="GO" id="GO:0008716">
    <property type="term" value="F:D-alanine-D-alanine ligase activity"/>
    <property type="evidence" value="ECO:0007669"/>
    <property type="project" value="UniProtKB-UniRule"/>
</dbReference>
<evidence type="ECO:0000256" key="11">
    <source>
        <dbReference type="ARBA" id="ARBA00022840"/>
    </source>
</evidence>
<dbReference type="OrthoDB" id="9813261at2"/>
<dbReference type="PROSITE" id="PS00844">
    <property type="entry name" value="DALA_DALA_LIGASE_2"/>
    <property type="match status" value="1"/>
</dbReference>
<sequence length="315" mass="34062">MTVVSWEKVKDLPPADFGKVAVLFGGASAERDVSLKSGGQVLAALRNVGVDCFHVDPRDGLQPLLDGDFDRVFIVLHGRGGEDGTMQGLLTLLNKPYTGSDVLASALAMDKLRTKQLWETMGIPTPKYAVLDAGSDWEAIVTEVGAGQPLMVKPVHEGSSIGMRRVVTAEELEAAYLEAAKFDSVVIAEQWITGAEYTVSILGEDALPAIKLETDRQFYDYEAKYVVNDTRYILPCGLPQDKEDELKTLALRAYRAIGCSGWGRVDIMCDAAGQPWLLEVNTVPGMTDHSLVPMAAKASGLSFEQLVLSILGTTL</sequence>
<dbReference type="GO" id="GO:0008360">
    <property type="term" value="P:regulation of cell shape"/>
    <property type="evidence" value="ECO:0007669"/>
    <property type="project" value="UniProtKB-KW"/>
</dbReference>
<dbReference type="STRING" id="349521.HCH_05881"/>
<dbReference type="FunFam" id="3.30.470.20:FF:000008">
    <property type="entry name" value="D-alanine--D-alanine ligase"/>
    <property type="match status" value="1"/>
</dbReference>
<dbReference type="InterPro" id="IPR011761">
    <property type="entry name" value="ATP-grasp"/>
</dbReference>
<evidence type="ECO:0000256" key="13">
    <source>
        <dbReference type="ARBA" id="ARBA00022960"/>
    </source>
</evidence>
<keyword evidence="7 18" id="KW-0963">Cytoplasm</keyword>
<keyword evidence="9 20" id="KW-0479">Metal-binding</keyword>
<dbReference type="RefSeq" id="WP_011399589.1">
    <property type="nucleotide sequence ID" value="NC_007645.1"/>
</dbReference>
<dbReference type="UniPathway" id="UPA00219"/>
<gene>
    <name evidence="18" type="primary">ddl</name>
    <name evidence="23" type="ordered locus">HCH_05881</name>
</gene>
<dbReference type="NCBIfam" id="NF002378">
    <property type="entry name" value="PRK01372.1"/>
    <property type="match status" value="1"/>
</dbReference>
<evidence type="ECO:0000313" key="24">
    <source>
        <dbReference type="Proteomes" id="UP000000238"/>
    </source>
</evidence>
<keyword evidence="8 18" id="KW-0436">Ligase</keyword>
<evidence type="ECO:0000256" key="5">
    <source>
        <dbReference type="ARBA" id="ARBA00010871"/>
    </source>
</evidence>
<dbReference type="HOGENOM" id="CLU_039268_1_2_6"/>
<dbReference type="InterPro" id="IPR000291">
    <property type="entry name" value="D-Ala_lig_Van_CS"/>
</dbReference>
<protein>
    <recommendedName>
        <fullName evidence="6 18">D-alanine--D-alanine ligase</fullName>
        <ecNumber evidence="6 18">6.3.2.4</ecNumber>
    </recommendedName>
    <alternativeName>
        <fullName evidence="18">D-Ala-D-Ala ligase</fullName>
    </alternativeName>
    <alternativeName>
        <fullName evidence="18">D-alanylalanine synthetase</fullName>
    </alternativeName>
</protein>
<dbReference type="KEGG" id="hch:HCH_05881"/>
<evidence type="ECO:0000256" key="7">
    <source>
        <dbReference type="ARBA" id="ARBA00022490"/>
    </source>
</evidence>
<dbReference type="InterPro" id="IPR013815">
    <property type="entry name" value="ATP_grasp_subdomain_1"/>
</dbReference>
<comment type="subcellular location">
    <subcellularLocation>
        <location evidence="3 18">Cytoplasm</location>
    </subcellularLocation>
</comment>
<comment type="function">
    <text evidence="2 18">Cell wall formation.</text>
</comment>
<dbReference type="InterPro" id="IPR016185">
    <property type="entry name" value="PreATP-grasp_dom_sf"/>
</dbReference>
<evidence type="ECO:0000256" key="12">
    <source>
        <dbReference type="ARBA" id="ARBA00022842"/>
    </source>
</evidence>
<keyword evidence="11 21" id="KW-0067">ATP-binding</keyword>
<keyword evidence="24" id="KW-1185">Reference proteome</keyword>
<dbReference type="Pfam" id="PF07478">
    <property type="entry name" value="Dala_Dala_lig_C"/>
    <property type="match status" value="1"/>
</dbReference>
<evidence type="ECO:0000256" key="21">
    <source>
        <dbReference type="PROSITE-ProRule" id="PRU00409"/>
    </source>
</evidence>
<feature type="active site" evidence="19">
    <location>
        <position position="159"/>
    </location>
</feature>
<dbReference type="PROSITE" id="PS00843">
    <property type="entry name" value="DALA_DALA_LIGASE_1"/>
    <property type="match status" value="1"/>
</dbReference>
<feature type="active site" evidence="19">
    <location>
        <position position="30"/>
    </location>
</feature>
<comment type="catalytic activity">
    <reaction evidence="17 18">
        <text>2 D-alanine + ATP = D-alanyl-D-alanine + ADP + phosphate + H(+)</text>
        <dbReference type="Rhea" id="RHEA:11224"/>
        <dbReference type="ChEBI" id="CHEBI:15378"/>
        <dbReference type="ChEBI" id="CHEBI:30616"/>
        <dbReference type="ChEBI" id="CHEBI:43474"/>
        <dbReference type="ChEBI" id="CHEBI:57416"/>
        <dbReference type="ChEBI" id="CHEBI:57822"/>
        <dbReference type="ChEBI" id="CHEBI:456216"/>
        <dbReference type="EC" id="6.3.2.4"/>
    </reaction>
</comment>
<evidence type="ECO:0000256" key="16">
    <source>
        <dbReference type="ARBA" id="ARBA00023316"/>
    </source>
</evidence>
<evidence type="ECO:0000256" key="14">
    <source>
        <dbReference type="ARBA" id="ARBA00022984"/>
    </source>
</evidence>
<evidence type="ECO:0000313" key="23">
    <source>
        <dbReference type="EMBL" id="ABC32530.1"/>
    </source>
</evidence>
<keyword evidence="16 18" id="KW-0961">Cell wall biogenesis/degradation</keyword>
<dbReference type="InterPro" id="IPR011095">
    <property type="entry name" value="Dala_Dala_lig_C"/>
</dbReference>
<evidence type="ECO:0000256" key="17">
    <source>
        <dbReference type="ARBA" id="ARBA00047614"/>
    </source>
</evidence>
<keyword evidence="14 18" id="KW-0573">Peptidoglycan synthesis</keyword>
<keyword evidence="15 20" id="KW-0464">Manganese</keyword>
<evidence type="ECO:0000259" key="22">
    <source>
        <dbReference type="PROSITE" id="PS50975"/>
    </source>
</evidence>
<dbReference type="Pfam" id="PF01820">
    <property type="entry name" value="Dala_Dala_lig_N"/>
    <property type="match status" value="1"/>
</dbReference>
<dbReference type="PANTHER" id="PTHR23132:SF23">
    <property type="entry name" value="D-ALANINE--D-ALANINE LIGASE B"/>
    <property type="match status" value="1"/>
</dbReference>
<evidence type="ECO:0000256" key="20">
    <source>
        <dbReference type="PIRSR" id="PIRSR039102-3"/>
    </source>
</evidence>
<dbReference type="SUPFAM" id="SSF52440">
    <property type="entry name" value="PreATP-grasp domain"/>
    <property type="match status" value="1"/>
</dbReference>
<evidence type="ECO:0000256" key="3">
    <source>
        <dbReference type="ARBA" id="ARBA00004496"/>
    </source>
</evidence>
<dbReference type="GO" id="GO:0009252">
    <property type="term" value="P:peptidoglycan biosynthetic process"/>
    <property type="evidence" value="ECO:0007669"/>
    <property type="project" value="UniProtKB-UniRule"/>
</dbReference>
<dbReference type="AlphaFoldDB" id="Q2S9Z4"/>
<dbReference type="NCBIfam" id="TIGR01205">
    <property type="entry name" value="D_ala_D_alaTIGR"/>
    <property type="match status" value="1"/>
</dbReference>
<feature type="binding site" evidence="20">
    <location>
        <position position="279"/>
    </location>
    <ligand>
        <name>Mg(2+)</name>
        <dbReference type="ChEBI" id="CHEBI:18420"/>
        <label>2</label>
    </ligand>
</feature>
<evidence type="ECO:0000256" key="9">
    <source>
        <dbReference type="ARBA" id="ARBA00022723"/>
    </source>
</evidence>
<evidence type="ECO:0000256" key="2">
    <source>
        <dbReference type="ARBA" id="ARBA00003921"/>
    </source>
</evidence>
<evidence type="ECO:0000256" key="8">
    <source>
        <dbReference type="ARBA" id="ARBA00022598"/>
    </source>
</evidence>
<dbReference type="GO" id="GO:0005524">
    <property type="term" value="F:ATP binding"/>
    <property type="evidence" value="ECO:0007669"/>
    <property type="project" value="UniProtKB-UniRule"/>
</dbReference>
<keyword evidence="10 21" id="KW-0547">Nucleotide-binding</keyword>
<dbReference type="eggNOG" id="COG1181">
    <property type="taxonomic scope" value="Bacteria"/>
</dbReference>
<keyword evidence="12 20" id="KW-0460">Magnesium</keyword>
<dbReference type="InterPro" id="IPR005905">
    <property type="entry name" value="D_ala_D_ala"/>
</dbReference>
<feature type="binding site" evidence="20">
    <location>
        <position position="279"/>
    </location>
    <ligand>
        <name>Mg(2+)</name>
        <dbReference type="ChEBI" id="CHEBI:18420"/>
        <label>1</label>
    </ligand>
</feature>
<comment type="pathway">
    <text evidence="4 18">Cell wall biogenesis; peptidoglycan biosynthesis.</text>
</comment>
<comment type="cofactor">
    <cofactor evidence="1">
        <name>Mn(2+)</name>
        <dbReference type="ChEBI" id="CHEBI:29035"/>
    </cofactor>
</comment>
<evidence type="ECO:0000256" key="10">
    <source>
        <dbReference type="ARBA" id="ARBA00022741"/>
    </source>
</evidence>
<keyword evidence="13 18" id="KW-0133">Cell shape</keyword>
<name>Q2S9Z4_HAHCH</name>
<dbReference type="PIRSF" id="PIRSF039102">
    <property type="entry name" value="Ddl/VanB"/>
    <property type="match status" value="1"/>
</dbReference>
<dbReference type="Gene3D" id="3.30.1490.20">
    <property type="entry name" value="ATP-grasp fold, A domain"/>
    <property type="match status" value="1"/>
</dbReference>
<dbReference type="Proteomes" id="UP000000238">
    <property type="component" value="Chromosome"/>
</dbReference>
<organism evidence="23 24">
    <name type="scientific">Hahella chejuensis (strain KCTC 2396)</name>
    <dbReference type="NCBI Taxonomy" id="349521"/>
    <lineage>
        <taxon>Bacteria</taxon>
        <taxon>Pseudomonadati</taxon>
        <taxon>Pseudomonadota</taxon>
        <taxon>Gammaproteobacteria</taxon>
        <taxon>Oceanospirillales</taxon>
        <taxon>Hahellaceae</taxon>
        <taxon>Hahella</taxon>
    </lineage>
</organism>
<dbReference type="Gene3D" id="3.40.50.20">
    <property type="match status" value="1"/>
</dbReference>
<evidence type="ECO:0000256" key="19">
    <source>
        <dbReference type="PIRSR" id="PIRSR039102-1"/>
    </source>
</evidence>
<feature type="binding site" evidence="20">
    <location>
        <position position="266"/>
    </location>
    <ligand>
        <name>Mg(2+)</name>
        <dbReference type="ChEBI" id="CHEBI:18420"/>
        <label>1</label>
    </ligand>
</feature>
<comment type="cofactor">
    <cofactor evidence="20">
        <name>Mg(2+)</name>
        <dbReference type="ChEBI" id="CHEBI:18420"/>
    </cofactor>
    <cofactor evidence="20">
        <name>Mn(2+)</name>
        <dbReference type="ChEBI" id="CHEBI:29035"/>
    </cofactor>
    <text evidence="20">Binds 2 magnesium or manganese ions per subunit.</text>
</comment>
<dbReference type="GO" id="GO:0046872">
    <property type="term" value="F:metal ion binding"/>
    <property type="evidence" value="ECO:0007669"/>
    <property type="project" value="UniProtKB-KW"/>
</dbReference>
<dbReference type="Gene3D" id="3.30.470.20">
    <property type="entry name" value="ATP-grasp fold, B domain"/>
    <property type="match status" value="1"/>
</dbReference>
<proteinExistence type="inferred from homology"/>
<dbReference type="GO" id="GO:0005829">
    <property type="term" value="C:cytosol"/>
    <property type="evidence" value="ECO:0007669"/>
    <property type="project" value="TreeGrafter"/>
</dbReference>
<dbReference type="EC" id="6.3.2.4" evidence="6 18"/>
<dbReference type="PROSITE" id="PS50975">
    <property type="entry name" value="ATP_GRASP"/>
    <property type="match status" value="1"/>
</dbReference>
<dbReference type="SUPFAM" id="SSF56059">
    <property type="entry name" value="Glutathione synthetase ATP-binding domain-like"/>
    <property type="match status" value="1"/>
</dbReference>
<dbReference type="GO" id="GO:0071555">
    <property type="term" value="P:cell wall organization"/>
    <property type="evidence" value="ECO:0007669"/>
    <property type="project" value="UniProtKB-KW"/>
</dbReference>
<dbReference type="HAMAP" id="MF_00047">
    <property type="entry name" value="Dala_Dala_lig"/>
    <property type="match status" value="1"/>
</dbReference>